<accession>A0A813R4J7</accession>
<dbReference type="EMBL" id="CAJNOL010000039">
    <property type="protein sequence ID" value="CAF0776414.1"/>
    <property type="molecule type" value="Genomic_DNA"/>
</dbReference>
<dbReference type="Proteomes" id="UP000663870">
    <property type="component" value="Unassembled WGS sequence"/>
</dbReference>
<evidence type="ECO:0008006" key="4">
    <source>
        <dbReference type="Google" id="ProtNLM"/>
    </source>
</evidence>
<dbReference type="Proteomes" id="UP000663854">
    <property type="component" value="Unassembled WGS sequence"/>
</dbReference>
<protein>
    <recommendedName>
        <fullName evidence="4">Methyltransferase FkbM domain-containing protein</fullName>
    </recommendedName>
</protein>
<evidence type="ECO:0000313" key="1">
    <source>
        <dbReference type="EMBL" id="CAF0760842.1"/>
    </source>
</evidence>
<proteinExistence type="predicted"/>
<comment type="caution">
    <text evidence="2">The sequence shown here is derived from an EMBL/GenBank/DDBJ whole genome shotgun (WGS) entry which is preliminary data.</text>
</comment>
<evidence type="ECO:0000313" key="2">
    <source>
        <dbReference type="EMBL" id="CAF0776414.1"/>
    </source>
</evidence>
<sequence>MRYFQCSNDVCTFHQVKLGNGQNKTKTLCQLIDEINQTNFRIDILKIDIEYGEYVKPVYIQQILVVGKKKKSINFSISYCFIFQEVQFDRDRTIETNALFYLFNSQNYIIYHRELNPNFPYYASEYVFLKLNRTFLVINLNVYFRFRIILHNITRAQAL</sequence>
<evidence type="ECO:0000313" key="3">
    <source>
        <dbReference type="Proteomes" id="UP000663870"/>
    </source>
</evidence>
<dbReference type="AlphaFoldDB" id="A0A813R4J7"/>
<gene>
    <name evidence="2" type="ORF">JXQ802_LOCUS2990</name>
    <name evidence="1" type="ORF">PYM288_LOCUS2593</name>
</gene>
<organism evidence="2 3">
    <name type="scientific">Rotaria sordida</name>
    <dbReference type="NCBI Taxonomy" id="392033"/>
    <lineage>
        <taxon>Eukaryota</taxon>
        <taxon>Metazoa</taxon>
        <taxon>Spiralia</taxon>
        <taxon>Gnathifera</taxon>
        <taxon>Rotifera</taxon>
        <taxon>Eurotatoria</taxon>
        <taxon>Bdelloidea</taxon>
        <taxon>Philodinida</taxon>
        <taxon>Philodinidae</taxon>
        <taxon>Rotaria</taxon>
    </lineage>
</organism>
<name>A0A813R4J7_9BILA</name>
<reference evidence="2" key="1">
    <citation type="submission" date="2021-02" db="EMBL/GenBank/DDBJ databases">
        <authorList>
            <person name="Nowell W R."/>
        </authorList>
    </citation>
    <scope>NUCLEOTIDE SEQUENCE</scope>
</reference>
<keyword evidence="3" id="KW-1185">Reference proteome</keyword>
<dbReference type="EMBL" id="CAJNOH010000017">
    <property type="protein sequence ID" value="CAF0760842.1"/>
    <property type="molecule type" value="Genomic_DNA"/>
</dbReference>